<dbReference type="InterPro" id="IPR044140">
    <property type="entry name" value="ProRS_anticodon_short"/>
</dbReference>
<dbReference type="PROSITE" id="PS50862">
    <property type="entry name" value="AA_TRNA_LIGASE_II"/>
    <property type="match status" value="1"/>
</dbReference>
<gene>
    <name evidence="11" type="ORF">COX35_00605</name>
</gene>
<protein>
    <recommendedName>
        <fullName evidence="2">Proline--tRNA ligase</fullName>
        <ecNumber evidence="1">6.1.1.15</ecNumber>
    </recommendedName>
    <alternativeName>
        <fullName evidence="8">Prolyl-tRNA synthetase</fullName>
    </alternativeName>
</protein>
<keyword evidence="7 11" id="KW-0030">Aminoacyl-tRNA synthetase</keyword>
<keyword evidence="3" id="KW-0436">Ligase</keyword>
<dbReference type="InterPro" id="IPR004154">
    <property type="entry name" value="Anticodon-bd"/>
</dbReference>
<evidence type="ECO:0000259" key="10">
    <source>
        <dbReference type="PROSITE" id="PS50862"/>
    </source>
</evidence>
<dbReference type="PANTHER" id="PTHR42753">
    <property type="entry name" value="MITOCHONDRIAL RIBOSOME PROTEIN L39/PROLYL-TRNA LIGASE FAMILY MEMBER"/>
    <property type="match status" value="1"/>
</dbReference>
<keyword evidence="5" id="KW-0067">ATP-binding</keyword>
<name>A0A2G9Z0B9_9BACT</name>
<evidence type="ECO:0000256" key="2">
    <source>
        <dbReference type="ARBA" id="ARBA00019110"/>
    </source>
</evidence>
<evidence type="ECO:0000313" key="11">
    <source>
        <dbReference type="EMBL" id="PIP24403.1"/>
    </source>
</evidence>
<keyword evidence="4" id="KW-0547">Nucleotide-binding</keyword>
<reference evidence="11 12" key="1">
    <citation type="submission" date="2017-09" db="EMBL/GenBank/DDBJ databases">
        <title>Depth-based differentiation of microbial function through sediment-hosted aquifers and enrichment of novel symbionts in the deep terrestrial subsurface.</title>
        <authorList>
            <person name="Probst A.J."/>
            <person name="Ladd B."/>
            <person name="Jarett J.K."/>
            <person name="Geller-Mcgrath D.E."/>
            <person name="Sieber C.M."/>
            <person name="Emerson J.B."/>
            <person name="Anantharaman K."/>
            <person name="Thomas B.C."/>
            <person name="Malmstrom R."/>
            <person name="Stieglmeier M."/>
            <person name="Klingl A."/>
            <person name="Woyke T."/>
            <person name="Ryan C.M."/>
            <person name="Banfield J.F."/>
        </authorList>
    </citation>
    <scope>NUCLEOTIDE SEQUENCE [LARGE SCALE GENOMIC DNA]</scope>
    <source>
        <strain evidence="11">CG23_combo_of_CG06-09_8_20_14_all_37_18</strain>
    </source>
</reference>
<dbReference type="InterPro" id="IPR036621">
    <property type="entry name" value="Anticodon-bd_dom_sf"/>
</dbReference>
<dbReference type="InterPro" id="IPR045864">
    <property type="entry name" value="aa-tRNA-synth_II/BPL/LPL"/>
</dbReference>
<dbReference type="CDD" id="cd00861">
    <property type="entry name" value="ProRS_anticodon_short"/>
    <property type="match status" value="1"/>
</dbReference>
<evidence type="ECO:0000313" key="12">
    <source>
        <dbReference type="Proteomes" id="UP000229952"/>
    </source>
</evidence>
<organism evidence="11 12">
    <name type="scientific">Candidatus Nealsonbacteria bacterium CG23_combo_of_CG06-09_8_20_14_all_37_18</name>
    <dbReference type="NCBI Taxonomy" id="1974720"/>
    <lineage>
        <taxon>Bacteria</taxon>
        <taxon>Candidatus Nealsoniibacteriota</taxon>
    </lineage>
</organism>
<dbReference type="Pfam" id="PF03129">
    <property type="entry name" value="HGTP_anticodon"/>
    <property type="match status" value="1"/>
</dbReference>
<keyword evidence="6" id="KW-0648">Protein biosynthesis</keyword>
<dbReference type="Gene3D" id="3.40.50.800">
    <property type="entry name" value="Anticodon-binding domain"/>
    <property type="match status" value="1"/>
</dbReference>
<dbReference type="PANTHER" id="PTHR42753:SF2">
    <property type="entry name" value="PROLINE--TRNA LIGASE"/>
    <property type="match status" value="1"/>
</dbReference>
<dbReference type="GO" id="GO:0004827">
    <property type="term" value="F:proline-tRNA ligase activity"/>
    <property type="evidence" value="ECO:0007669"/>
    <property type="project" value="UniProtKB-EC"/>
</dbReference>
<dbReference type="Proteomes" id="UP000229952">
    <property type="component" value="Unassembled WGS sequence"/>
</dbReference>
<dbReference type="InterPro" id="IPR002314">
    <property type="entry name" value="aa-tRNA-synt_IIb"/>
</dbReference>
<evidence type="ECO:0000256" key="5">
    <source>
        <dbReference type="ARBA" id="ARBA00022840"/>
    </source>
</evidence>
<proteinExistence type="predicted"/>
<dbReference type="GO" id="GO:0006433">
    <property type="term" value="P:prolyl-tRNA aminoacylation"/>
    <property type="evidence" value="ECO:0007669"/>
    <property type="project" value="InterPro"/>
</dbReference>
<evidence type="ECO:0000256" key="4">
    <source>
        <dbReference type="ARBA" id="ARBA00022741"/>
    </source>
</evidence>
<sequence>MRQSKLFAKTIREAPKDEKSINAIYLIRGGFIRKLMAGVCTFLPLGWRVHKKIEEIIKEEMNSAGGQEILMPALHPKKNWEITNRWKYPEMLKLKNRSGKDYSLGWTHEEIITPLVKEFINSYKDLPLYIYQIQDKFRDELRAKSGLLRGVEFVMKDLYSFHRDEKDLDNYYEKMKKAYFRIFERCGLKKETFLTLASGGAFSPYSHEFQTVTNFGEDEIYLCRKCRLAVNKEIIEKEKSRCPNCQEKNLEAKKAIEVGNIFKLKDRFSKAFNLVFRDKDGKEKMVLMGCYGIGLSRLMGTIVEVHHDQRGIIWPKEVAPFQVHLIQIENNQKVKRAAEKLYKDLQKMNIEVLFDDRDKSPGEKFAEADLIGIPHRIVISERTLKKNCVEIKQRDKKEVKLVKIKKLNSYTELLKEARWKKRAKPSSPIRKNS</sequence>
<evidence type="ECO:0000256" key="9">
    <source>
        <dbReference type="ARBA" id="ARBA00047671"/>
    </source>
</evidence>
<dbReference type="Pfam" id="PF00587">
    <property type="entry name" value="tRNA-synt_2b"/>
    <property type="match status" value="1"/>
</dbReference>
<dbReference type="InterPro" id="IPR006195">
    <property type="entry name" value="aa-tRNA-synth_II"/>
</dbReference>
<dbReference type="PRINTS" id="PR01046">
    <property type="entry name" value="TRNASYNTHPRO"/>
</dbReference>
<dbReference type="SUPFAM" id="SSF55681">
    <property type="entry name" value="Class II aaRS and biotin synthetases"/>
    <property type="match status" value="1"/>
</dbReference>
<dbReference type="SUPFAM" id="SSF52954">
    <property type="entry name" value="Class II aaRS ABD-related"/>
    <property type="match status" value="1"/>
</dbReference>
<accession>A0A2G9Z0B9</accession>
<dbReference type="EMBL" id="PCRQ01000018">
    <property type="protein sequence ID" value="PIP24403.1"/>
    <property type="molecule type" value="Genomic_DNA"/>
</dbReference>
<comment type="catalytic activity">
    <reaction evidence="9">
        <text>tRNA(Pro) + L-proline + ATP = L-prolyl-tRNA(Pro) + AMP + diphosphate</text>
        <dbReference type="Rhea" id="RHEA:14305"/>
        <dbReference type="Rhea" id="RHEA-COMP:9700"/>
        <dbReference type="Rhea" id="RHEA-COMP:9702"/>
        <dbReference type="ChEBI" id="CHEBI:30616"/>
        <dbReference type="ChEBI" id="CHEBI:33019"/>
        <dbReference type="ChEBI" id="CHEBI:60039"/>
        <dbReference type="ChEBI" id="CHEBI:78442"/>
        <dbReference type="ChEBI" id="CHEBI:78532"/>
        <dbReference type="ChEBI" id="CHEBI:456215"/>
        <dbReference type="EC" id="6.1.1.15"/>
    </reaction>
</comment>
<dbReference type="InterPro" id="IPR002316">
    <property type="entry name" value="Pro-tRNA-ligase_IIa"/>
</dbReference>
<dbReference type="EC" id="6.1.1.15" evidence="1"/>
<evidence type="ECO:0000256" key="8">
    <source>
        <dbReference type="ARBA" id="ARBA00029731"/>
    </source>
</evidence>
<dbReference type="AlphaFoldDB" id="A0A2G9Z0B9"/>
<feature type="domain" description="Aminoacyl-transfer RNA synthetases class-II family profile" evidence="10">
    <location>
        <begin position="46"/>
        <end position="315"/>
    </location>
</feature>
<dbReference type="Gene3D" id="3.30.930.10">
    <property type="entry name" value="Bira Bifunctional Protein, Domain 2"/>
    <property type="match status" value="1"/>
</dbReference>
<evidence type="ECO:0000256" key="1">
    <source>
        <dbReference type="ARBA" id="ARBA00012831"/>
    </source>
</evidence>
<comment type="caution">
    <text evidence="11">The sequence shown here is derived from an EMBL/GenBank/DDBJ whole genome shotgun (WGS) entry which is preliminary data.</text>
</comment>
<evidence type="ECO:0000256" key="3">
    <source>
        <dbReference type="ARBA" id="ARBA00022598"/>
    </source>
</evidence>
<dbReference type="InterPro" id="IPR050062">
    <property type="entry name" value="Pro-tRNA_synthetase"/>
</dbReference>
<evidence type="ECO:0000256" key="6">
    <source>
        <dbReference type="ARBA" id="ARBA00022917"/>
    </source>
</evidence>
<dbReference type="GO" id="GO:0005829">
    <property type="term" value="C:cytosol"/>
    <property type="evidence" value="ECO:0007669"/>
    <property type="project" value="TreeGrafter"/>
</dbReference>
<dbReference type="GO" id="GO:0005524">
    <property type="term" value="F:ATP binding"/>
    <property type="evidence" value="ECO:0007669"/>
    <property type="project" value="UniProtKB-KW"/>
</dbReference>
<evidence type="ECO:0000256" key="7">
    <source>
        <dbReference type="ARBA" id="ARBA00023146"/>
    </source>
</evidence>